<comment type="caution">
    <text evidence="1">The sequence shown here is derived from an EMBL/GenBank/DDBJ whole genome shotgun (WGS) entry which is preliminary data.</text>
</comment>
<gene>
    <name evidence="1" type="ORF">AVEN_116351_1</name>
</gene>
<organism evidence="1 2">
    <name type="scientific">Araneus ventricosus</name>
    <name type="common">Orbweaver spider</name>
    <name type="synonym">Epeira ventricosa</name>
    <dbReference type="NCBI Taxonomy" id="182803"/>
    <lineage>
        <taxon>Eukaryota</taxon>
        <taxon>Metazoa</taxon>
        <taxon>Ecdysozoa</taxon>
        <taxon>Arthropoda</taxon>
        <taxon>Chelicerata</taxon>
        <taxon>Arachnida</taxon>
        <taxon>Araneae</taxon>
        <taxon>Araneomorphae</taxon>
        <taxon>Entelegynae</taxon>
        <taxon>Araneoidea</taxon>
        <taxon>Araneidae</taxon>
        <taxon>Araneus</taxon>
    </lineage>
</organism>
<dbReference type="Proteomes" id="UP000499080">
    <property type="component" value="Unassembled WGS sequence"/>
</dbReference>
<protein>
    <submittedName>
        <fullName evidence="1">Uncharacterized protein</fullName>
    </submittedName>
</protein>
<dbReference type="EMBL" id="BGPR01004864">
    <property type="protein sequence ID" value="GBN04208.1"/>
    <property type="molecule type" value="Genomic_DNA"/>
</dbReference>
<proteinExistence type="predicted"/>
<keyword evidence="2" id="KW-1185">Reference proteome</keyword>
<dbReference type="AlphaFoldDB" id="A0A4Y2KPM1"/>
<evidence type="ECO:0000313" key="2">
    <source>
        <dbReference type="Proteomes" id="UP000499080"/>
    </source>
</evidence>
<name>A0A4Y2KPM1_ARAVE</name>
<reference evidence="1 2" key="1">
    <citation type="journal article" date="2019" name="Sci. Rep.">
        <title>Orb-weaving spider Araneus ventricosus genome elucidates the spidroin gene catalogue.</title>
        <authorList>
            <person name="Kono N."/>
            <person name="Nakamura H."/>
            <person name="Ohtoshi R."/>
            <person name="Moran D.A.P."/>
            <person name="Shinohara A."/>
            <person name="Yoshida Y."/>
            <person name="Fujiwara M."/>
            <person name="Mori M."/>
            <person name="Tomita M."/>
            <person name="Arakawa K."/>
        </authorList>
    </citation>
    <scope>NUCLEOTIDE SEQUENCE [LARGE SCALE GENOMIC DNA]</scope>
</reference>
<evidence type="ECO:0000313" key="1">
    <source>
        <dbReference type="EMBL" id="GBN04208.1"/>
    </source>
</evidence>
<accession>A0A4Y2KPM1</accession>
<sequence>MPKCVEGKMTNLSTLIQELVVLPECHLPFLQLTGTPGENEQFIHLNFLTLTLIKTLTQKSSIMKNTSFAVSKVARNWDSSVLCTSSGPIPPVMAKTKSEPMAMQFL</sequence>